<evidence type="ECO:0000313" key="3">
    <source>
        <dbReference type="Proteomes" id="UP000238801"/>
    </source>
</evidence>
<dbReference type="EMBL" id="PVTT01000001">
    <property type="protein sequence ID" value="PRY95390.1"/>
    <property type="molecule type" value="Genomic_DNA"/>
</dbReference>
<gene>
    <name evidence="2" type="ORF">BCF33_1008</name>
</gene>
<feature type="signal peptide" evidence="1">
    <location>
        <begin position="1"/>
        <end position="20"/>
    </location>
</feature>
<feature type="chain" id="PRO_5015586048" evidence="1">
    <location>
        <begin position="21"/>
        <end position="153"/>
    </location>
</feature>
<keyword evidence="3" id="KW-1185">Reference proteome</keyword>
<accession>A0A2T0X8W6</accession>
<sequence length="153" mass="16067">MKILLISAAMALGPAGFAAACPYIAEGAESHDLSAGELAEGVVLEVVAGGPYRAEDCVQTRTDPARGYVAGRPDFSLHMPPLEGRRLAISTRAGCDTTLLVNTGGVNWYADDDDGGGSNALISLTRPSDGRYDVWVGTYDSGLCPAQLIVRFY</sequence>
<keyword evidence="1" id="KW-0732">Signal</keyword>
<organism evidence="2 3">
    <name type="scientific">Hasllibacter halocynthiae</name>
    <dbReference type="NCBI Taxonomy" id="595589"/>
    <lineage>
        <taxon>Bacteria</taxon>
        <taxon>Pseudomonadati</taxon>
        <taxon>Pseudomonadota</taxon>
        <taxon>Alphaproteobacteria</taxon>
        <taxon>Rhodobacterales</taxon>
        <taxon>Roseobacteraceae</taxon>
        <taxon>Hasllibacter</taxon>
    </lineage>
</organism>
<dbReference type="OrthoDB" id="5973611at2"/>
<name>A0A2T0X8W6_9RHOB</name>
<proteinExistence type="predicted"/>
<protein>
    <submittedName>
        <fullName evidence="2">Uncharacterized protein</fullName>
    </submittedName>
</protein>
<dbReference type="Proteomes" id="UP000238801">
    <property type="component" value="Unassembled WGS sequence"/>
</dbReference>
<evidence type="ECO:0000313" key="2">
    <source>
        <dbReference type="EMBL" id="PRY95390.1"/>
    </source>
</evidence>
<dbReference type="RefSeq" id="WP_106159773.1">
    <property type="nucleotide sequence ID" value="NZ_PVTT01000001.1"/>
</dbReference>
<dbReference type="AlphaFoldDB" id="A0A2T0X8W6"/>
<comment type="caution">
    <text evidence="2">The sequence shown here is derived from an EMBL/GenBank/DDBJ whole genome shotgun (WGS) entry which is preliminary data.</text>
</comment>
<reference evidence="2 3" key="1">
    <citation type="submission" date="2018-03" db="EMBL/GenBank/DDBJ databases">
        <title>Genomic Encyclopedia of Archaeal and Bacterial Type Strains, Phase II (KMG-II): from individual species to whole genera.</title>
        <authorList>
            <person name="Goeker M."/>
        </authorList>
    </citation>
    <scope>NUCLEOTIDE SEQUENCE [LARGE SCALE GENOMIC DNA]</scope>
    <source>
        <strain evidence="2 3">DSM 29318</strain>
    </source>
</reference>
<evidence type="ECO:0000256" key="1">
    <source>
        <dbReference type="SAM" id="SignalP"/>
    </source>
</evidence>
<dbReference type="PROSITE" id="PS51257">
    <property type="entry name" value="PROKAR_LIPOPROTEIN"/>
    <property type="match status" value="1"/>
</dbReference>